<keyword evidence="6" id="KW-0234">DNA repair</keyword>
<dbReference type="EMBL" id="JADGJD010002624">
    <property type="protein sequence ID" value="KAJ3030529.1"/>
    <property type="molecule type" value="Genomic_DNA"/>
</dbReference>
<evidence type="ECO:0000256" key="5">
    <source>
        <dbReference type="ARBA" id="ARBA00022801"/>
    </source>
</evidence>
<evidence type="ECO:0000256" key="6">
    <source>
        <dbReference type="ARBA" id="ARBA00023204"/>
    </source>
</evidence>
<dbReference type="InterPro" id="IPR011257">
    <property type="entry name" value="DNA_glycosylase"/>
</dbReference>
<dbReference type="InterPro" id="IPR052054">
    <property type="entry name" value="Oxidative_DNA_repair_enzyme"/>
</dbReference>
<dbReference type="GO" id="GO:0140078">
    <property type="term" value="F:class I DNA-(apurinic or apyrimidinic site) endonuclease activity"/>
    <property type="evidence" value="ECO:0007669"/>
    <property type="project" value="UniProtKB-EC"/>
</dbReference>
<keyword evidence="13" id="KW-1185">Reference proteome</keyword>
<keyword evidence="9" id="KW-0511">Multifunctional enzyme</keyword>
<dbReference type="PANTHER" id="PTHR10242:SF2">
    <property type="entry name" value="N-GLYCOSYLASE_DNA LYASE"/>
    <property type="match status" value="1"/>
</dbReference>
<evidence type="ECO:0000256" key="10">
    <source>
        <dbReference type="ARBA" id="ARBA00023295"/>
    </source>
</evidence>
<dbReference type="SUPFAM" id="SSF48150">
    <property type="entry name" value="DNA-glycosylase"/>
    <property type="match status" value="1"/>
</dbReference>
<evidence type="ECO:0000256" key="9">
    <source>
        <dbReference type="ARBA" id="ARBA00023268"/>
    </source>
</evidence>
<evidence type="ECO:0000256" key="8">
    <source>
        <dbReference type="ARBA" id="ARBA00023242"/>
    </source>
</evidence>
<dbReference type="GO" id="GO:0006285">
    <property type="term" value="P:base-excision repair, AP site formation"/>
    <property type="evidence" value="ECO:0007669"/>
    <property type="project" value="TreeGrafter"/>
</dbReference>
<comment type="subcellular location">
    <subcellularLocation>
        <location evidence="1">Nucleus</location>
    </subcellularLocation>
</comment>
<evidence type="ECO:0000256" key="3">
    <source>
        <dbReference type="ARBA" id="ARBA00012720"/>
    </source>
</evidence>
<keyword evidence="8" id="KW-0539">Nucleus</keyword>
<name>A0AAD5S0B2_9FUNG</name>
<evidence type="ECO:0000256" key="2">
    <source>
        <dbReference type="ARBA" id="ARBA00010679"/>
    </source>
</evidence>
<sequence>PVREVLLGFSGVGPKVADCICLMGFGFGEVVPVDTHVWQIAKRDYGIKGLLDTKTLTPKHYEVVGKKFQEVFGDKAGWAHSVLFTADLKQFESRVTVTKSKKKTVIVKDDVKVVKMESEVVIEKEEKVEVGGKKRKVEVMSEIQVKDEVSVKKDAVPLDLLKRVKLDRRAKRKRVD</sequence>
<comment type="catalytic activity">
    <reaction evidence="11">
        <text>2'-deoxyribonucleotide-(2'-deoxyribose 5'-phosphate)-2'-deoxyribonucleotide-DNA = a 3'-end 2'-deoxyribonucleotide-(2,3-dehydro-2,3-deoxyribose 5'-phosphate)-DNA + a 5'-end 5'-phospho-2'-deoxyribonucleoside-DNA + H(+)</text>
        <dbReference type="Rhea" id="RHEA:66592"/>
        <dbReference type="Rhea" id="RHEA-COMP:13180"/>
        <dbReference type="Rhea" id="RHEA-COMP:16897"/>
        <dbReference type="Rhea" id="RHEA-COMP:17067"/>
        <dbReference type="ChEBI" id="CHEBI:15378"/>
        <dbReference type="ChEBI" id="CHEBI:136412"/>
        <dbReference type="ChEBI" id="CHEBI:157695"/>
        <dbReference type="ChEBI" id="CHEBI:167181"/>
        <dbReference type="EC" id="4.2.99.18"/>
    </reaction>
</comment>
<dbReference type="EC" id="4.2.99.18" evidence="3"/>
<dbReference type="FunFam" id="1.10.1670.10:FF:000005">
    <property type="entry name" value="N-glycosylase/DNA lyase OGG1"/>
    <property type="match status" value="1"/>
</dbReference>
<dbReference type="Gene3D" id="1.10.340.30">
    <property type="entry name" value="Hypothetical protein, domain 2"/>
    <property type="match status" value="1"/>
</dbReference>
<evidence type="ECO:0000256" key="7">
    <source>
        <dbReference type="ARBA" id="ARBA00023239"/>
    </source>
</evidence>
<reference evidence="12" key="1">
    <citation type="submission" date="2020-05" db="EMBL/GenBank/DDBJ databases">
        <title>Phylogenomic resolution of chytrid fungi.</title>
        <authorList>
            <person name="Stajich J.E."/>
            <person name="Amses K."/>
            <person name="Simmons R."/>
            <person name="Seto K."/>
            <person name="Myers J."/>
            <person name="Bonds A."/>
            <person name="Quandt C.A."/>
            <person name="Barry K."/>
            <person name="Liu P."/>
            <person name="Grigoriev I."/>
            <person name="Longcore J.E."/>
            <person name="James T.Y."/>
        </authorList>
    </citation>
    <scope>NUCLEOTIDE SEQUENCE</scope>
    <source>
        <strain evidence="12">JEL0318</strain>
    </source>
</reference>
<comment type="caution">
    <text evidence="12">The sequence shown here is derived from an EMBL/GenBank/DDBJ whole genome shotgun (WGS) entry which is preliminary data.</text>
</comment>
<comment type="similarity">
    <text evidence="2">Belongs to the type-1 OGG1 family.</text>
</comment>
<evidence type="ECO:0000256" key="4">
    <source>
        <dbReference type="ARBA" id="ARBA00022763"/>
    </source>
</evidence>
<dbReference type="PANTHER" id="PTHR10242">
    <property type="entry name" value="8-OXOGUANINE DNA GLYCOSYLASE"/>
    <property type="match status" value="1"/>
</dbReference>
<evidence type="ECO:0000313" key="12">
    <source>
        <dbReference type="EMBL" id="KAJ3030529.1"/>
    </source>
</evidence>
<dbReference type="InterPro" id="IPR023170">
    <property type="entry name" value="HhH_base_excis_C"/>
</dbReference>
<dbReference type="Proteomes" id="UP001212841">
    <property type="component" value="Unassembled WGS sequence"/>
</dbReference>
<proteinExistence type="inferred from homology"/>
<gene>
    <name evidence="12" type="primary">OGG1_1</name>
    <name evidence="12" type="ORF">HK097_005619</name>
</gene>
<dbReference type="Gene3D" id="1.10.1670.10">
    <property type="entry name" value="Helix-hairpin-Helix base-excision DNA repair enzymes (C-terminal)"/>
    <property type="match status" value="1"/>
</dbReference>
<dbReference type="AlphaFoldDB" id="A0AAD5S0B2"/>
<dbReference type="GO" id="GO:0005634">
    <property type="term" value="C:nucleus"/>
    <property type="evidence" value="ECO:0007669"/>
    <property type="project" value="UniProtKB-SubCell"/>
</dbReference>
<organism evidence="12 13">
    <name type="scientific">Rhizophlyctis rosea</name>
    <dbReference type="NCBI Taxonomy" id="64517"/>
    <lineage>
        <taxon>Eukaryota</taxon>
        <taxon>Fungi</taxon>
        <taxon>Fungi incertae sedis</taxon>
        <taxon>Chytridiomycota</taxon>
        <taxon>Chytridiomycota incertae sedis</taxon>
        <taxon>Chytridiomycetes</taxon>
        <taxon>Rhizophlyctidales</taxon>
        <taxon>Rhizophlyctidaceae</taxon>
        <taxon>Rhizophlyctis</taxon>
    </lineage>
</organism>
<evidence type="ECO:0000256" key="1">
    <source>
        <dbReference type="ARBA" id="ARBA00004123"/>
    </source>
</evidence>
<protein>
    <recommendedName>
        <fullName evidence="3">DNA-(apurinic or apyrimidinic site) lyase</fullName>
        <ecNumber evidence="3">4.2.99.18</ecNumber>
    </recommendedName>
</protein>
<dbReference type="GO" id="GO:0034039">
    <property type="term" value="F:8-oxo-7,8-dihydroguanine DNA N-glycosylase activity"/>
    <property type="evidence" value="ECO:0007669"/>
    <property type="project" value="TreeGrafter"/>
</dbReference>
<evidence type="ECO:0000313" key="13">
    <source>
        <dbReference type="Proteomes" id="UP001212841"/>
    </source>
</evidence>
<keyword evidence="4" id="KW-0227">DNA damage</keyword>
<keyword evidence="5" id="KW-0378">Hydrolase</keyword>
<evidence type="ECO:0000256" key="11">
    <source>
        <dbReference type="ARBA" id="ARBA00044632"/>
    </source>
</evidence>
<accession>A0AAD5S0B2</accession>
<feature type="non-terminal residue" evidence="12">
    <location>
        <position position="176"/>
    </location>
</feature>
<keyword evidence="10" id="KW-0326">Glycosidase</keyword>
<keyword evidence="7" id="KW-0456">Lyase</keyword>